<protein>
    <recommendedName>
        <fullName evidence="5">Protein kinase domain-containing protein</fullName>
    </recommendedName>
</protein>
<feature type="domain" description="Protein kinase" evidence="5">
    <location>
        <begin position="328"/>
        <end position="572"/>
    </location>
</feature>
<dbReference type="InterPro" id="IPR008266">
    <property type="entry name" value="Tyr_kinase_AS"/>
</dbReference>
<keyword evidence="1" id="KW-0723">Serine/threonine-protein kinase</keyword>
<feature type="compositionally biased region" description="Basic and acidic residues" evidence="4">
    <location>
        <begin position="209"/>
        <end position="220"/>
    </location>
</feature>
<evidence type="ECO:0000256" key="4">
    <source>
        <dbReference type="SAM" id="MobiDB-lite"/>
    </source>
</evidence>
<dbReference type="PROSITE" id="PS00109">
    <property type="entry name" value="PROTEIN_KINASE_TYR"/>
    <property type="match status" value="1"/>
</dbReference>
<reference evidence="6" key="1">
    <citation type="submission" date="2021-01" db="EMBL/GenBank/DDBJ databases">
        <authorList>
            <person name="Lovell J.T."/>
            <person name="Bentley N."/>
            <person name="Bhattarai G."/>
            <person name="Jenkins J.W."/>
            <person name="Sreedasyam A."/>
            <person name="Alarcon Y."/>
            <person name="Bock C."/>
            <person name="Boston L."/>
            <person name="Carlson J."/>
            <person name="Cervantes K."/>
            <person name="Clermont K."/>
            <person name="Krom N."/>
            <person name="Kubenka K."/>
            <person name="Mamidi S."/>
            <person name="Mattison C."/>
            <person name="Monteros M."/>
            <person name="Pisani C."/>
            <person name="Plott C."/>
            <person name="Rajasekar S."/>
            <person name="Rhein H.S."/>
            <person name="Rohla C."/>
            <person name="Song M."/>
            <person name="Hilaire R.S."/>
            <person name="Shu S."/>
            <person name="Wells L."/>
            <person name="Wang X."/>
            <person name="Webber J."/>
            <person name="Heerema R.J."/>
            <person name="Klein P."/>
            <person name="Conner P."/>
            <person name="Grauke L."/>
            <person name="Grimwood J."/>
            <person name="Schmutz J."/>
            <person name="Randall J.J."/>
        </authorList>
    </citation>
    <scope>NUCLEOTIDE SEQUENCE</scope>
    <source>
        <tissue evidence="6">Leaf</tissue>
    </source>
</reference>
<organism evidence="6 7">
    <name type="scientific">Carya illinoinensis</name>
    <name type="common">Pecan</name>
    <dbReference type="NCBI Taxonomy" id="32201"/>
    <lineage>
        <taxon>Eukaryota</taxon>
        <taxon>Viridiplantae</taxon>
        <taxon>Streptophyta</taxon>
        <taxon>Embryophyta</taxon>
        <taxon>Tracheophyta</taxon>
        <taxon>Spermatophyta</taxon>
        <taxon>Magnoliopsida</taxon>
        <taxon>eudicotyledons</taxon>
        <taxon>Gunneridae</taxon>
        <taxon>Pentapetalae</taxon>
        <taxon>rosids</taxon>
        <taxon>fabids</taxon>
        <taxon>Fagales</taxon>
        <taxon>Juglandaceae</taxon>
        <taxon>Carya</taxon>
    </lineage>
</organism>
<name>A0A922D5B6_CARIL</name>
<dbReference type="GO" id="GO:0004674">
    <property type="term" value="F:protein serine/threonine kinase activity"/>
    <property type="evidence" value="ECO:0007669"/>
    <property type="project" value="UniProtKB-KW"/>
</dbReference>
<dbReference type="PANTHER" id="PTHR47989">
    <property type="entry name" value="OS01G0750732 PROTEIN"/>
    <property type="match status" value="1"/>
</dbReference>
<comment type="caution">
    <text evidence="6">The sequence shown here is derived from an EMBL/GenBank/DDBJ whole genome shotgun (WGS) entry which is preliminary data.</text>
</comment>
<feature type="region of interest" description="Disordered" evidence="4">
    <location>
        <begin position="618"/>
        <end position="645"/>
    </location>
</feature>
<accession>A0A922D5B6</accession>
<gene>
    <name evidence="6" type="ORF">I3842_13G017900</name>
</gene>
<dbReference type="Proteomes" id="UP000811246">
    <property type="component" value="Chromosome 13"/>
</dbReference>
<evidence type="ECO:0000256" key="3">
    <source>
        <dbReference type="ARBA" id="ARBA00022840"/>
    </source>
</evidence>
<dbReference type="EMBL" id="CM031837">
    <property type="protein sequence ID" value="KAG6679992.1"/>
    <property type="molecule type" value="Genomic_DNA"/>
</dbReference>
<dbReference type="InterPro" id="IPR000719">
    <property type="entry name" value="Prot_kinase_dom"/>
</dbReference>
<dbReference type="Pfam" id="PF00069">
    <property type="entry name" value="Pkinase"/>
    <property type="match status" value="1"/>
</dbReference>
<feature type="compositionally biased region" description="Polar residues" evidence="4">
    <location>
        <begin position="241"/>
        <end position="283"/>
    </location>
</feature>
<feature type="compositionally biased region" description="Polar residues" evidence="4">
    <location>
        <begin position="183"/>
        <end position="193"/>
    </location>
</feature>
<evidence type="ECO:0000313" key="7">
    <source>
        <dbReference type="Proteomes" id="UP000811246"/>
    </source>
</evidence>
<feature type="region of interest" description="Disordered" evidence="4">
    <location>
        <begin position="175"/>
        <end position="283"/>
    </location>
</feature>
<dbReference type="GO" id="GO:0005524">
    <property type="term" value="F:ATP binding"/>
    <property type="evidence" value="ECO:0007669"/>
    <property type="project" value="UniProtKB-KW"/>
</dbReference>
<keyword evidence="3" id="KW-0067">ATP-binding</keyword>
<sequence length="645" mass="72063">MSTEVLRVVVIQDASKDFSLTTLRWALKGLSLNPGDVIPLLEFFTSFFVTRKYKPQQLINSWNNDKIGFKTKVDETNQIIVQQLVAGKNEEYRSNVEIMKISEEYEARMIEFYIDVHAGPCPKVVAVKAARKLRATWVILDRPQMKQNKKYLMEKLSCGISRMKSDNSVQLLRGPKAMGVGDSTPSNTESSSAGVVHVPYNEMVQGSSDEERPPNIHRSEASSSSCTEAKCSPLHFKEEGNTTAMEQRTGGEQSPQSISANRESSPKETSNLGSPDEQQNNKSGWTEECLMEEEFPNSVCSICQNRRPKIGWKREFTYSELHAATVGFSQKNFLSEGGFGSVYKGVMDGLKIAVKQHKSASLQGEKEFKSEVRVLSKGSCSKGSHRLLVYEYICHCSLGQHLSRHSRKPISWDKRMKIAMGVAQGLQYLHKNKVIHRDMRPNNILITHDYEALLGDFGLARTQHEDSNNSLETMVGTLGYLASEYAECGKASTKTADPIFFLSSPIKFKITFEGARPLLKEKNYPALIDERIMDSLDVHQLFWMVRVAEKCLSKDPDSRLTMDNVVGALDYIIECNPICGKVCSPARSLIQQHAYSPESHVEDGIIAIASTSTISLFSMPEKSTSGGERIDENETEVPPPNSVTL</sequence>
<evidence type="ECO:0000259" key="5">
    <source>
        <dbReference type="PROSITE" id="PS50011"/>
    </source>
</evidence>
<dbReference type="PROSITE" id="PS50011">
    <property type="entry name" value="PROTEIN_KINASE_DOM"/>
    <property type="match status" value="1"/>
</dbReference>
<keyword evidence="1" id="KW-0418">Kinase</keyword>
<evidence type="ECO:0000256" key="2">
    <source>
        <dbReference type="ARBA" id="ARBA00022741"/>
    </source>
</evidence>
<dbReference type="PANTHER" id="PTHR47989:SF8">
    <property type="entry name" value="INACTIVE PROTEIN KINASE SELMODRAFT_444075-LIKE"/>
    <property type="match status" value="1"/>
</dbReference>
<evidence type="ECO:0000313" key="6">
    <source>
        <dbReference type="EMBL" id="KAG6679992.1"/>
    </source>
</evidence>
<proteinExistence type="predicted"/>
<keyword evidence="1" id="KW-0808">Transferase</keyword>
<evidence type="ECO:0000256" key="1">
    <source>
        <dbReference type="ARBA" id="ARBA00022527"/>
    </source>
</evidence>
<dbReference type="AlphaFoldDB" id="A0A922D5B6"/>
<keyword evidence="2" id="KW-0547">Nucleotide-binding</keyword>